<gene>
    <name evidence="1" type="ORF">DFR85_01930</name>
</gene>
<dbReference type="AlphaFoldDB" id="A0A2U9IC36"/>
<dbReference type="GeneID" id="36830876"/>
<dbReference type="RefSeq" id="WP_110269438.1">
    <property type="nucleotide sequence ID" value="NZ_CP029289.2"/>
</dbReference>
<accession>A0A2U9IC36</accession>
<dbReference type="OrthoDB" id="42831at2157"/>
<keyword evidence="2" id="KW-1185">Reference proteome</keyword>
<name>A0A2U9IC36_9CREN</name>
<dbReference type="Proteomes" id="UP000248044">
    <property type="component" value="Chromosome"/>
</dbReference>
<protein>
    <submittedName>
        <fullName evidence="1">Uncharacterized protein</fullName>
    </submittedName>
</protein>
<proteinExistence type="predicted"/>
<dbReference type="EMBL" id="CP029289">
    <property type="protein sequence ID" value="AWR93554.1"/>
    <property type="molecule type" value="Genomic_DNA"/>
</dbReference>
<evidence type="ECO:0000313" key="2">
    <source>
        <dbReference type="Proteomes" id="UP000248044"/>
    </source>
</evidence>
<dbReference type="KEGG" id="abri:DFR85_01930"/>
<organism evidence="1 2">
    <name type="scientific">Acidianus brierleyi</name>
    <dbReference type="NCBI Taxonomy" id="41673"/>
    <lineage>
        <taxon>Archaea</taxon>
        <taxon>Thermoproteota</taxon>
        <taxon>Thermoprotei</taxon>
        <taxon>Sulfolobales</taxon>
        <taxon>Sulfolobaceae</taxon>
        <taxon>Acidianus</taxon>
    </lineage>
</organism>
<reference evidence="1 2" key="1">
    <citation type="submission" date="2018-05" db="EMBL/GenBank/DDBJ databases">
        <title>Complete Genome Sequences of Extremely Thermoacidophilic, Metal-Mobilizing Type-Strain Members of the Archaeal Family Sulfolobaceae: Acidianus brierleyi DSM-1651T, Acidianus sulfidivorans DSM-18786T, Metallosphaera hakonensis DSM-7519T, and Metallosphaera prunae DSM-10039T.</title>
        <authorList>
            <person name="Counts J.A."/>
            <person name="Kelly R.M."/>
        </authorList>
    </citation>
    <scope>NUCLEOTIDE SEQUENCE [LARGE SCALE GENOMIC DNA]</scope>
    <source>
        <strain evidence="1 2">DSM 1651</strain>
    </source>
</reference>
<sequence>MISWLLGSQAPPWYYLRDIFSDYRNAGIYINNKNEIEIIKVSDLDDFFIPTSVLLHAKYLKELKPYYIKLEKYVAFPIFDINAIKILIQGKGWRSIEYYYCDNFIGGWVLYDCTNCEEKQMLHLQVSRDLGTEDLVKAHLKIYNS</sequence>
<evidence type="ECO:0000313" key="1">
    <source>
        <dbReference type="EMBL" id="AWR93554.1"/>
    </source>
</evidence>